<evidence type="ECO:0000256" key="1">
    <source>
        <dbReference type="SAM" id="Phobius"/>
    </source>
</evidence>
<proteinExistence type="predicted"/>
<dbReference type="SMART" id="SM00220">
    <property type="entry name" value="S_TKc"/>
    <property type="match status" value="1"/>
</dbReference>
<dbReference type="PROSITE" id="PS00108">
    <property type="entry name" value="PROTEIN_KINASE_ST"/>
    <property type="match status" value="1"/>
</dbReference>
<comment type="caution">
    <text evidence="3">The sequence shown here is derived from an EMBL/GenBank/DDBJ whole genome shotgun (WGS) entry which is preliminary data.</text>
</comment>
<sequence>MRCKHKNIVRFLGYCTNTHGKVMEHNGKYVIADVRERMLCFEFIRYGSLRIHLSDESSGLGWHERYRIIKGVCQGLHYLHENQNIIHLDLKPENILLDQNMVPKISDFGLSTLFDREQTRAVTTKIRGTRGYIAPEYLDNSIISFKSDIYSLGVIILEIMTGKRTEPRIESVRTSLIYFHGNYIIMGSMLSFRLVIWIEHDTKHNIKVPMSEVPPYRINTNR</sequence>
<dbReference type="FunFam" id="1.10.510.10:FF:000870">
    <property type="entry name" value="OSJNBa0016N04.16-like protein"/>
    <property type="match status" value="1"/>
</dbReference>
<keyword evidence="1" id="KW-0472">Membrane</keyword>
<evidence type="ECO:0000313" key="3">
    <source>
        <dbReference type="EMBL" id="GJN22752.1"/>
    </source>
</evidence>
<dbReference type="AlphaFoldDB" id="A0AAV5EJP9"/>
<evidence type="ECO:0000313" key="4">
    <source>
        <dbReference type="Proteomes" id="UP001054889"/>
    </source>
</evidence>
<dbReference type="PROSITE" id="PS50011">
    <property type="entry name" value="PROTEIN_KINASE_DOM"/>
    <property type="match status" value="1"/>
</dbReference>
<dbReference type="Proteomes" id="UP001054889">
    <property type="component" value="Unassembled WGS sequence"/>
</dbReference>
<dbReference type="Pfam" id="PF00069">
    <property type="entry name" value="Pkinase"/>
    <property type="match status" value="1"/>
</dbReference>
<accession>A0AAV5EJP9</accession>
<feature type="domain" description="Protein kinase" evidence="2">
    <location>
        <begin position="1"/>
        <end position="222"/>
    </location>
</feature>
<dbReference type="InterPro" id="IPR000719">
    <property type="entry name" value="Prot_kinase_dom"/>
</dbReference>
<dbReference type="GO" id="GO:0004672">
    <property type="term" value="F:protein kinase activity"/>
    <property type="evidence" value="ECO:0007669"/>
    <property type="project" value="InterPro"/>
</dbReference>
<dbReference type="InterPro" id="IPR008271">
    <property type="entry name" value="Ser/Thr_kinase_AS"/>
</dbReference>
<dbReference type="InterPro" id="IPR011009">
    <property type="entry name" value="Kinase-like_dom_sf"/>
</dbReference>
<dbReference type="EMBL" id="BQKI01000076">
    <property type="protein sequence ID" value="GJN22752.1"/>
    <property type="molecule type" value="Genomic_DNA"/>
</dbReference>
<dbReference type="PANTHER" id="PTHR45707">
    <property type="entry name" value="C2 CALCIUM/LIPID-BINDING PLANT PHOSPHORIBOSYLTRANSFERASE FAMILY PROTEIN"/>
    <property type="match status" value="1"/>
</dbReference>
<organism evidence="3 4">
    <name type="scientific">Eleusine coracana subsp. coracana</name>
    <dbReference type="NCBI Taxonomy" id="191504"/>
    <lineage>
        <taxon>Eukaryota</taxon>
        <taxon>Viridiplantae</taxon>
        <taxon>Streptophyta</taxon>
        <taxon>Embryophyta</taxon>
        <taxon>Tracheophyta</taxon>
        <taxon>Spermatophyta</taxon>
        <taxon>Magnoliopsida</taxon>
        <taxon>Liliopsida</taxon>
        <taxon>Poales</taxon>
        <taxon>Poaceae</taxon>
        <taxon>PACMAD clade</taxon>
        <taxon>Chloridoideae</taxon>
        <taxon>Cynodonteae</taxon>
        <taxon>Eleusininae</taxon>
        <taxon>Eleusine</taxon>
    </lineage>
</organism>
<dbReference type="GO" id="GO:0005524">
    <property type="term" value="F:ATP binding"/>
    <property type="evidence" value="ECO:0007669"/>
    <property type="project" value="InterPro"/>
</dbReference>
<name>A0AAV5EJP9_ELECO</name>
<keyword evidence="4" id="KW-1185">Reference proteome</keyword>
<evidence type="ECO:0000259" key="2">
    <source>
        <dbReference type="PROSITE" id="PS50011"/>
    </source>
</evidence>
<dbReference type="SUPFAM" id="SSF56112">
    <property type="entry name" value="Protein kinase-like (PK-like)"/>
    <property type="match status" value="1"/>
</dbReference>
<feature type="transmembrane region" description="Helical" evidence="1">
    <location>
        <begin position="176"/>
        <end position="198"/>
    </location>
</feature>
<keyword evidence="1" id="KW-1133">Transmembrane helix</keyword>
<reference evidence="3" key="2">
    <citation type="submission" date="2021-12" db="EMBL/GenBank/DDBJ databases">
        <title>Resequencing data analysis of finger millet.</title>
        <authorList>
            <person name="Hatakeyama M."/>
            <person name="Aluri S."/>
            <person name="Balachadran M.T."/>
            <person name="Sivarajan S.R."/>
            <person name="Poveda L."/>
            <person name="Shimizu-Inatsugi R."/>
            <person name="Schlapbach R."/>
            <person name="Sreeman S.M."/>
            <person name="Shimizu K.K."/>
        </authorList>
    </citation>
    <scope>NUCLEOTIDE SEQUENCE</scope>
</reference>
<protein>
    <recommendedName>
        <fullName evidence="2">Protein kinase domain-containing protein</fullName>
    </recommendedName>
</protein>
<gene>
    <name evidence="3" type="primary">gb10348</name>
    <name evidence="3" type="ORF">PR202_gb10348</name>
</gene>
<keyword evidence="1" id="KW-0812">Transmembrane</keyword>
<dbReference type="Gene3D" id="1.10.510.10">
    <property type="entry name" value="Transferase(Phosphotransferase) domain 1"/>
    <property type="match status" value="1"/>
</dbReference>
<reference evidence="3" key="1">
    <citation type="journal article" date="2018" name="DNA Res.">
        <title>Multiple hybrid de novo genome assembly of finger millet, an orphan allotetraploid crop.</title>
        <authorList>
            <person name="Hatakeyama M."/>
            <person name="Aluri S."/>
            <person name="Balachadran M.T."/>
            <person name="Sivarajan S.R."/>
            <person name="Patrignani A."/>
            <person name="Gruter S."/>
            <person name="Poveda L."/>
            <person name="Shimizu-Inatsugi R."/>
            <person name="Baeten J."/>
            <person name="Francoijs K.J."/>
            <person name="Nataraja K.N."/>
            <person name="Reddy Y.A.N."/>
            <person name="Phadnis S."/>
            <person name="Ravikumar R.L."/>
            <person name="Schlapbach R."/>
            <person name="Sreeman S.M."/>
            <person name="Shimizu K.K."/>
        </authorList>
    </citation>
    <scope>NUCLEOTIDE SEQUENCE</scope>
</reference>